<dbReference type="AlphaFoldDB" id="A0A0P0FRT6"/>
<dbReference type="PANTHER" id="PTHR30146:SF109">
    <property type="entry name" value="HTH-TYPE TRANSCRIPTIONAL REGULATOR GALS"/>
    <property type="match status" value="1"/>
</dbReference>
<dbReference type="Proteomes" id="UP000482653">
    <property type="component" value="Unassembled WGS sequence"/>
</dbReference>
<reference evidence="5 9" key="1">
    <citation type="journal article" date="2015" name="Science">
        <title>Genetic determinants of in vivo fitness and diet responsiveness in multiple human gut Bacteroides.</title>
        <authorList>
            <person name="Wu M."/>
            <person name="McNulty N.P."/>
            <person name="Rodionov D.A."/>
            <person name="Khoroshkin M.S."/>
            <person name="Griffin N.W."/>
            <person name="Cheng J."/>
            <person name="Latreille P."/>
            <person name="Kerstetter R.A."/>
            <person name="Terrapon N."/>
            <person name="Henrissat B."/>
            <person name="Osterman A.L."/>
            <person name="Gordon J.I."/>
        </authorList>
    </citation>
    <scope>NUCLEOTIDE SEQUENCE [LARGE SCALE GENOMIC DNA]</scope>
    <source>
        <strain evidence="5 9">WH2</strain>
    </source>
</reference>
<dbReference type="GO" id="GO:0003700">
    <property type="term" value="F:DNA-binding transcription factor activity"/>
    <property type="evidence" value="ECO:0007669"/>
    <property type="project" value="TreeGrafter"/>
</dbReference>
<dbReference type="CDD" id="cd01392">
    <property type="entry name" value="HTH_LacI"/>
    <property type="match status" value="1"/>
</dbReference>
<keyword evidence="3" id="KW-0804">Transcription</keyword>
<evidence type="ECO:0000313" key="6">
    <source>
        <dbReference type="EMBL" id="KAA5421043.1"/>
    </source>
</evidence>
<feature type="domain" description="HTH lacI-type" evidence="4">
    <location>
        <begin position="7"/>
        <end position="64"/>
    </location>
</feature>
<dbReference type="Proteomes" id="UP000283341">
    <property type="component" value="Unassembled WGS sequence"/>
</dbReference>
<evidence type="ECO:0000313" key="5">
    <source>
        <dbReference type="EMBL" id="ALJ60290.1"/>
    </source>
</evidence>
<gene>
    <name evidence="5" type="primary">degA_1</name>
    <name evidence="5" type="ORF">BcellWH2_03052</name>
    <name evidence="8" type="ORF">DWX97_24840</name>
    <name evidence="6" type="ORF">F2Y87_06165</name>
    <name evidence="7" type="ORF">RO785_25055</name>
</gene>
<evidence type="ECO:0000313" key="10">
    <source>
        <dbReference type="Proteomes" id="UP000283341"/>
    </source>
</evidence>
<dbReference type="InterPro" id="IPR000843">
    <property type="entry name" value="HTH_LacI"/>
</dbReference>
<dbReference type="EMBL" id="JAVSNH010000002">
    <property type="protein sequence ID" value="MDT4514236.1"/>
    <property type="molecule type" value="Genomic_DNA"/>
</dbReference>
<evidence type="ECO:0000313" key="8">
    <source>
        <dbReference type="EMBL" id="RGS31607.1"/>
    </source>
</evidence>
<dbReference type="Proteomes" id="UP000061809">
    <property type="component" value="Chromosome"/>
</dbReference>
<dbReference type="Pfam" id="PF00532">
    <property type="entry name" value="Peripla_BP_1"/>
    <property type="match status" value="1"/>
</dbReference>
<dbReference type="Proteomes" id="UP001266995">
    <property type="component" value="Unassembled WGS sequence"/>
</dbReference>
<evidence type="ECO:0000259" key="4">
    <source>
        <dbReference type="PROSITE" id="PS50932"/>
    </source>
</evidence>
<accession>A0A0P0FRT6</accession>
<sequence length="334" mass="36710">MSSLKKISLKDIAEAAGVSTALVSFVLNGKKKEYRVGEETAQRILKIANEMNYQPNLAAKSLRSGKTKTIGLVVSDISNPFFSQLTRVLEDEATKQGYTVLFGSSDEDASKMNHIVGSLLNKGVDGLMIVPCENSEKFIASLVNDNIPVVLFDRYFPEINVSYVALNNFNAAYVSTKYLLDSGYNAPCMVAYDVNLIHMKERVRGYKKAMSDAGKKKMINVVFLKQDSPKKSADRLLPKMVESGADAFLFGTNMISLACLYTIKDMGQEVISKIGLVGFDGNPVFDFFYSPISYIRQPIDVLVQKALGILVDNISNGNTVQSVLAEGEFIEMAP</sequence>
<evidence type="ECO:0000256" key="1">
    <source>
        <dbReference type="ARBA" id="ARBA00023015"/>
    </source>
</evidence>
<evidence type="ECO:0000313" key="9">
    <source>
        <dbReference type="Proteomes" id="UP000061809"/>
    </source>
</evidence>
<evidence type="ECO:0000313" key="11">
    <source>
        <dbReference type="Proteomes" id="UP000482653"/>
    </source>
</evidence>
<keyword evidence="1" id="KW-0805">Transcription regulation</keyword>
<dbReference type="EMBL" id="CP012801">
    <property type="protein sequence ID" value="ALJ60290.1"/>
    <property type="molecule type" value="Genomic_DNA"/>
</dbReference>
<evidence type="ECO:0000313" key="7">
    <source>
        <dbReference type="EMBL" id="MDT4514236.1"/>
    </source>
</evidence>
<dbReference type="Gene3D" id="3.40.50.2300">
    <property type="match status" value="2"/>
</dbReference>
<dbReference type="RefSeq" id="WP_022210480.1">
    <property type="nucleotide sequence ID" value="NZ_CAXUGF010000006.1"/>
</dbReference>
<dbReference type="Pfam" id="PF00356">
    <property type="entry name" value="LacI"/>
    <property type="match status" value="1"/>
</dbReference>
<evidence type="ECO:0000256" key="3">
    <source>
        <dbReference type="ARBA" id="ARBA00023163"/>
    </source>
</evidence>
<proteinExistence type="predicted"/>
<dbReference type="PATRIC" id="fig|246787.4.peg.3160"/>
<dbReference type="GO" id="GO:0000976">
    <property type="term" value="F:transcription cis-regulatory region binding"/>
    <property type="evidence" value="ECO:0007669"/>
    <property type="project" value="TreeGrafter"/>
</dbReference>
<dbReference type="PROSITE" id="PS50932">
    <property type="entry name" value="HTH_LACI_2"/>
    <property type="match status" value="1"/>
</dbReference>
<evidence type="ECO:0000256" key="2">
    <source>
        <dbReference type="ARBA" id="ARBA00023125"/>
    </source>
</evidence>
<reference evidence="7" key="4">
    <citation type="submission" date="2023-08" db="EMBL/GenBank/DDBJ databases">
        <title>Reintroducing virulent viruses to syntetic microbiomes.</title>
        <authorList>
            <person name="Wilde J."/>
            <person name="Boyes R."/>
            <person name="Robinson A.V."/>
            <person name="Daisley B.A."/>
            <person name="Allen-Vercoe E."/>
        </authorList>
    </citation>
    <scope>NUCLEOTIDE SEQUENCE</scope>
    <source>
        <strain evidence="7">225I_12FAA</strain>
    </source>
</reference>
<protein>
    <submittedName>
        <fullName evidence="5">HTH-type transcriptional regulator DegA</fullName>
    </submittedName>
    <submittedName>
        <fullName evidence="7">LacI family DNA-binding transcriptional regulator</fullName>
    </submittedName>
    <submittedName>
        <fullName evidence="6">LacI family transcriptional regulator</fullName>
    </submittedName>
</protein>
<dbReference type="InterPro" id="IPR001761">
    <property type="entry name" value="Peripla_BP/Lac1_sug-bd_dom"/>
</dbReference>
<dbReference type="SUPFAM" id="SSF53822">
    <property type="entry name" value="Periplasmic binding protein-like I"/>
    <property type="match status" value="1"/>
</dbReference>
<dbReference type="EMBL" id="QRVJ01000040">
    <property type="protein sequence ID" value="RGS31607.1"/>
    <property type="molecule type" value="Genomic_DNA"/>
</dbReference>
<dbReference type="KEGG" id="bcel:BcellWH2_03052"/>
<dbReference type="InterPro" id="IPR028082">
    <property type="entry name" value="Peripla_BP_I"/>
</dbReference>
<dbReference type="PANTHER" id="PTHR30146">
    <property type="entry name" value="LACI-RELATED TRANSCRIPTIONAL REPRESSOR"/>
    <property type="match status" value="1"/>
</dbReference>
<reference evidence="8 10" key="2">
    <citation type="submission" date="2018-08" db="EMBL/GenBank/DDBJ databases">
        <title>A genome reference for cultivated species of the human gut microbiota.</title>
        <authorList>
            <person name="Zou Y."/>
            <person name="Xue W."/>
            <person name="Luo G."/>
        </authorList>
    </citation>
    <scope>NUCLEOTIDE SEQUENCE [LARGE SCALE GENOMIC DNA]</scope>
    <source>
        <strain evidence="8 10">AF22-3AC</strain>
    </source>
</reference>
<dbReference type="InterPro" id="IPR010982">
    <property type="entry name" value="Lambda_DNA-bd_dom_sf"/>
</dbReference>
<dbReference type="EMBL" id="VVYX01000006">
    <property type="protein sequence ID" value="KAA5421043.1"/>
    <property type="molecule type" value="Genomic_DNA"/>
</dbReference>
<organism evidence="5 9">
    <name type="scientific">Bacteroides cellulosilyticus</name>
    <dbReference type="NCBI Taxonomy" id="246787"/>
    <lineage>
        <taxon>Bacteria</taxon>
        <taxon>Pseudomonadati</taxon>
        <taxon>Bacteroidota</taxon>
        <taxon>Bacteroidia</taxon>
        <taxon>Bacteroidales</taxon>
        <taxon>Bacteroidaceae</taxon>
        <taxon>Bacteroides</taxon>
    </lineage>
</organism>
<dbReference type="SMART" id="SM00354">
    <property type="entry name" value="HTH_LACI"/>
    <property type="match status" value="1"/>
</dbReference>
<dbReference type="Gene3D" id="1.10.260.40">
    <property type="entry name" value="lambda repressor-like DNA-binding domains"/>
    <property type="match status" value="1"/>
</dbReference>
<keyword evidence="2 7" id="KW-0238">DNA-binding</keyword>
<reference evidence="6 11" key="3">
    <citation type="journal article" date="2019" name="Nat. Med.">
        <title>A library of human gut bacterial isolates paired with longitudinal multiomics data enables mechanistic microbiome research.</title>
        <authorList>
            <person name="Poyet M."/>
            <person name="Groussin M."/>
            <person name="Gibbons S.M."/>
            <person name="Avila-Pacheco J."/>
            <person name="Jiang X."/>
            <person name="Kearney S.M."/>
            <person name="Perrotta A.R."/>
            <person name="Berdy B."/>
            <person name="Zhao S."/>
            <person name="Lieberman T.D."/>
            <person name="Swanson P.K."/>
            <person name="Smith M."/>
            <person name="Roesemann S."/>
            <person name="Alexander J.E."/>
            <person name="Rich S.A."/>
            <person name="Livny J."/>
            <person name="Vlamakis H."/>
            <person name="Clish C."/>
            <person name="Bullock K."/>
            <person name="Deik A."/>
            <person name="Scott J."/>
            <person name="Pierce K.A."/>
            <person name="Xavier R.J."/>
            <person name="Alm E.J."/>
        </authorList>
    </citation>
    <scope>NUCLEOTIDE SEQUENCE [LARGE SCALE GENOMIC DNA]</scope>
    <source>
        <strain evidence="6 11">BIOML-A8</strain>
    </source>
</reference>
<name>A0A0P0FRT6_9BACE</name>
<dbReference type="SUPFAM" id="SSF47413">
    <property type="entry name" value="lambda repressor-like DNA-binding domains"/>
    <property type="match status" value="1"/>
</dbReference>